<dbReference type="InterPro" id="IPR027417">
    <property type="entry name" value="P-loop_NTPase"/>
</dbReference>
<feature type="compositionally biased region" description="Basic and acidic residues" evidence="9">
    <location>
        <begin position="46"/>
        <end position="58"/>
    </location>
</feature>
<dbReference type="CDD" id="cd17999">
    <property type="entry name" value="DEXHc_Mot1"/>
    <property type="match status" value="1"/>
</dbReference>
<keyword evidence="5" id="KW-0347">Helicase</keyword>
<dbReference type="RefSeq" id="XP_066077597.1">
    <property type="nucleotide sequence ID" value="XM_066221500.1"/>
</dbReference>
<dbReference type="GO" id="GO:0005634">
    <property type="term" value="C:nucleus"/>
    <property type="evidence" value="ECO:0007669"/>
    <property type="project" value="UniProtKB-SubCell"/>
</dbReference>
<evidence type="ECO:0000259" key="10">
    <source>
        <dbReference type="PROSITE" id="PS51192"/>
    </source>
</evidence>
<evidence type="ECO:0000256" key="1">
    <source>
        <dbReference type="ARBA" id="ARBA00004123"/>
    </source>
</evidence>
<dbReference type="InterPro" id="IPR001650">
    <property type="entry name" value="Helicase_C-like"/>
</dbReference>
<dbReference type="FunFam" id="3.40.50.10810:FF:000009">
    <property type="entry name" value="B-TFIID TATA-box-binding protein-associated factor 1"/>
    <property type="match status" value="1"/>
</dbReference>
<dbReference type="InterPro" id="IPR049730">
    <property type="entry name" value="SNF2/RAD54-like_C"/>
</dbReference>
<evidence type="ECO:0000256" key="3">
    <source>
        <dbReference type="ARBA" id="ARBA00022741"/>
    </source>
</evidence>
<dbReference type="Pfam" id="PF00271">
    <property type="entry name" value="Helicase_C"/>
    <property type="match status" value="1"/>
</dbReference>
<evidence type="ECO:0000313" key="13">
    <source>
        <dbReference type="Proteomes" id="UP001355207"/>
    </source>
</evidence>
<dbReference type="SUPFAM" id="SSF52540">
    <property type="entry name" value="P-loop containing nucleoside triphosphate hydrolases"/>
    <property type="match status" value="2"/>
</dbReference>
<dbReference type="CDD" id="cd18793">
    <property type="entry name" value="SF2_C_SNF"/>
    <property type="match status" value="1"/>
</dbReference>
<dbReference type="GO" id="GO:0004386">
    <property type="term" value="F:helicase activity"/>
    <property type="evidence" value="ECO:0007669"/>
    <property type="project" value="UniProtKB-KW"/>
</dbReference>
<name>A0AAX4K129_9TREE</name>
<dbReference type="GO" id="GO:0017025">
    <property type="term" value="F:TBP-class protein binding"/>
    <property type="evidence" value="ECO:0007669"/>
    <property type="project" value="InterPro"/>
</dbReference>
<dbReference type="InterPro" id="IPR044078">
    <property type="entry name" value="Mot1_ATP-bd"/>
</dbReference>
<dbReference type="PANTHER" id="PTHR36498">
    <property type="entry name" value="TATA-BINDING PROTEIN-ASSOCIATED FACTOR 172"/>
    <property type="match status" value="1"/>
</dbReference>
<protein>
    <recommendedName>
        <fullName evidence="14">TATA-binding protein-associated factor</fullName>
    </recommendedName>
</protein>
<feature type="domain" description="Helicase C-terminal" evidence="11">
    <location>
        <begin position="1677"/>
        <end position="1829"/>
    </location>
</feature>
<dbReference type="PROSITE" id="PS51192">
    <property type="entry name" value="HELICASE_ATP_BIND_1"/>
    <property type="match status" value="1"/>
</dbReference>
<feature type="region of interest" description="Disordered" evidence="9">
    <location>
        <begin position="45"/>
        <end position="64"/>
    </location>
</feature>
<dbReference type="SUPFAM" id="SSF48371">
    <property type="entry name" value="ARM repeat"/>
    <property type="match status" value="2"/>
</dbReference>
<evidence type="ECO:0008006" key="14">
    <source>
        <dbReference type="Google" id="ProtNLM"/>
    </source>
</evidence>
<dbReference type="Pfam" id="PF12054">
    <property type="entry name" value="DUF3535"/>
    <property type="match status" value="1"/>
</dbReference>
<keyword evidence="13" id="KW-1185">Reference proteome</keyword>
<evidence type="ECO:0000256" key="6">
    <source>
        <dbReference type="ARBA" id="ARBA00022840"/>
    </source>
</evidence>
<dbReference type="InterPro" id="IPR016024">
    <property type="entry name" value="ARM-type_fold"/>
</dbReference>
<sequence length="1891" mass="207574">MISTRRDKLILLVDTGTSPHVRRTAAKQLADLTLKAFLATTQYQPKTEETKEDIKPDIDSNGNDQVTLTSGGNEEDAWNDVLETISKVLPLLKSKVSDTRHAAAYALGLLASHIPEWSHPITSTIDDDSLSIPINLPELLKTSSTLLASAGREYIAKPLPGDKAKRRKAMMGSLGLGDAVGWGDDVDKVIGDEDEDMNGENKDQNGSRAGPSREPSAPPPPPQNIFEGLSARQITMLKRKKGNMVEEANKMRKMNEKASGSVPNSAAPSPVSTPPELPTTSSVKAEDVKPEVVTIDPGAKARIAAQAGSGGQVEPIVDTDGNPIITSSVKILNLIKGQSPWTTVLSELSPKLHEPVWQIRHGSALAIMEILRSLGSSYASSESTVWLNLSRHLLSLLVLDRFGDFVGDTVIAPVRETAAQALGIVLKYIDITGVKEIHTTLMGMVKQPWAKRGKAAEGLDKSEKFTWEVRHAGLLGLKYEVAVKGELLGTSKLADVKMEGDVKPDIEATELDILKDVVEAGSLALGDSDDDVRTVAATALTPIPDIIASKLLEDDLHQLLTTLWACLTEGGDELGSSTGAVMDLLGVLLKQEQVVEYMTNSKETLATRAYKFMRHPIAAVRLSVIKILLTVGENRSINKEWLTDDYASFLFQNVLLEERQDIRELSLKAFDSAFQEISEECGEEITLMELDDWFTLVMTPIGAPFDSTLFRKAKNSTTGHNVDKAMMAGDMSLVSMNIALQTRLTGAKALGMLRRFHDDEENDIRHLQQYLSSASAHQVLMGTAVIQERALHADQHRTPKDEPISLGISDDLIQPLVSILIDRVGSPPPATYHEMSVILQRIYTKCHALLNAFNVEGKVSKDRIPSLPSRIDPLSTAQDVFSLATAQQAIGPTFEALSKLLTKPAQKVALTSLRDRQRKIMGSIGYFAVMKERYDTQVMAGIASALVALRVMPQKLGPVIKSLMDAVKKEENEILQSRAASSVAAFVEYTTTPLFTGRVNPSDKVIGNLFAFLCSDTSITPIFAPNSTAISGIITLKEEKASAANATKKGPGKDMPEENEEQIAARITRRGALEAFKALANKFGDRLVDGVPRFWQGISAALLANFASGTNIEEIDQRLSGNVQAGQDIIDCLTSLRLIVPELDPILHPKLDALFLPIIMALQSSFAVIRHSAAKCLAALCDVMLNDGMKKVVDDVVPLVGDATRVSSRQGAVEAIHHTIKILDIKALPYVLFLIVPILGRMSDPNEHVRLLSTSSFASLVKMVPLEAGIPDPEGFSPELLAKRDEERKFLMQLLDGSKAEQYQIPVKVEADLRQYQKDGVSWLAFLAKYQLHGILCDDMGLGKSLQSICIIASKHHERASRHASTKSVDTAHLPSMIVCPPTLTGHWYHEILKFTPHLKPMQYVGNASERSILRSRIRYHDVIITSYESVRSDITELTKFNFLYCVLDEGHIIKNAKTKLSVAVKQIKAQHRLLLSGTPIQNNVLELWSLFDFLMPGFLGSERVFNDRFSKPILVDREGKATPKEREAASSALEALHKQVLPFLLRRLKEDVLHDLPPKIIQDYYCELSSVQKHLYDEFSKSQAAQEAGEEVSTDIQENSGKGAGQGHVFQSLQYLRKLCNHPALVLDQQPDRFKQIQKKLGVESGAGVGGLHDISIAPKMEALKQLLSDCGIGQTPDKLSDDVNQHRVLIFCQLRPMLDLIEKDLFGSHMPSVSYMRLDGSTDPKKRHAIVQTFNQDPRIDVLLLTTSVGGLGLNLTGADTVIFVDHDWNPMKDLQAMDRAHRLGQRKVVNVYRLITRGTLEEKIMGLQRFKLNIASSVVTQQNAGLGSMNTGEVLDLFKVSAEGEPVKPKTSTSSGPTSMSKMLEGLDDLPPEEEYAELSLDNFLSKV</sequence>
<dbReference type="InterPro" id="IPR022707">
    <property type="entry name" value="Mot1_central_dom"/>
</dbReference>
<dbReference type="InterPro" id="IPR014001">
    <property type="entry name" value="Helicase_ATP-bd"/>
</dbReference>
<evidence type="ECO:0000256" key="5">
    <source>
        <dbReference type="ARBA" id="ARBA00022806"/>
    </source>
</evidence>
<dbReference type="Gene3D" id="1.25.10.10">
    <property type="entry name" value="Leucine-rich Repeat Variant"/>
    <property type="match status" value="2"/>
</dbReference>
<organism evidence="12 13">
    <name type="scientific">Kwoniella dendrophila CBS 6074</name>
    <dbReference type="NCBI Taxonomy" id="1295534"/>
    <lineage>
        <taxon>Eukaryota</taxon>
        <taxon>Fungi</taxon>
        <taxon>Dikarya</taxon>
        <taxon>Basidiomycota</taxon>
        <taxon>Agaricomycotina</taxon>
        <taxon>Tremellomycetes</taxon>
        <taxon>Tremellales</taxon>
        <taxon>Cryptococcaceae</taxon>
        <taxon>Kwoniella</taxon>
    </lineage>
</organism>
<keyword evidence="6" id="KW-0067">ATP-binding</keyword>
<dbReference type="GO" id="GO:0005524">
    <property type="term" value="F:ATP binding"/>
    <property type="evidence" value="ECO:0007669"/>
    <property type="project" value="UniProtKB-KW"/>
</dbReference>
<dbReference type="Pfam" id="PF00176">
    <property type="entry name" value="SNF2-rel_dom"/>
    <property type="match status" value="1"/>
</dbReference>
<feature type="compositionally biased region" description="Low complexity" evidence="9">
    <location>
        <begin position="258"/>
        <end position="270"/>
    </location>
</feature>
<evidence type="ECO:0000256" key="8">
    <source>
        <dbReference type="ARBA" id="ARBA00023242"/>
    </source>
</evidence>
<feature type="region of interest" description="Disordered" evidence="9">
    <location>
        <begin position="253"/>
        <end position="284"/>
    </location>
</feature>
<keyword evidence="2" id="KW-0677">Repeat</keyword>
<dbReference type="InterPro" id="IPR011989">
    <property type="entry name" value="ARM-like"/>
</dbReference>
<dbReference type="GO" id="GO:0003677">
    <property type="term" value="F:DNA binding"/>
    <property type="evidence" value="ECO:0007669"/>
    <property type="project" value="UniProtKB-KW"/>
</dbReference>
<evidence type="ECO:0000313" key="12">
    <source>
        <dbReference type="EMBL" id="WWC90834.1"/>
    </source>
</evidence>
<keyword evidence="4" id="KW-0378">Hydrolase</keyword>
<accession>A0AAX4K129</accession>
<dbReference type="PANTHER" id="PTHR36498:SF1">
    <property type="entry name" value="TATA-BINDING PROTEIN-ASSOCIATED FACTOR 172"/>
    <property type="match status" value="1"/>
</dbReference>
<feature type="compositionally biased region" description="Low complexity" evidence="9">
    <location>
        <begin position="1852"/>
        <end position="1867"/>
    </location>
</feature>
<dbReference type="Gene3D" id="3.40.50.10810">
    <property type="entry name" value="Tandem AAA-ATPase domain"/>
    <property type="match status" value="1"/>
</dbReference>
<keyword evidence="7" id="KW-0238">DNA-binding</keyword>
<dbReference type="GeneID" id="91096441"/>
<dbReference type="Proteomes" id="UP001355207">
    <property type="component" value="Chromosome 7"/>
</dbReference>
<dbReference type="PROSITE" id="PS51194">
    <property type="entry name" value="HELICASE_CTER"/>
    <property type="match status" value="1"/>
</dbReference>
<evidence type="ECO:0000256" key="7">
    <source>
        <dbReference type="ARBA" id="ARBA00023125"/>
    </source>
</evidence>
<feature type="region of interest" description="Disordered" evidence="9">
    <location>
        <begin position="1848"/>
        <end position="1870"/>
    </location>
</feature>
<keyword evidence="8" id="KW-0539">Nucleus</keyword>
<keyword evidence="3" id="KW-0547">Nucleotide-binding</keyword>
<dbReference type="EMBL" id="CP144104">
    <property type="protein sequence ID" value="WWC90834.1"/>
    <property type="molecule type" value="Genomic_DNA"/>
</dbReference>
<evidence type="ECO:0000259" key="11">
    <source>
        <dbReference type="PROSITE" id="PS51194"/>
    </source>
</evidence>
<dbReference type="GO" id="GO:0016887">
    <property type="term" value="F:ATP hydrolysis activity"/>
    <property type="evidence" value="ECO:0007669"/>
    <property type="project" value="InterPro"/>
</dbReference>
<dbReference type="InterPro" id="IPR000330">
    <property type="entry name" value="SNF2_N"/>
</dbReference>
<feature type="region of interest" description="Disordered" evidence="9">
    <location>
        <begin position="185"/>
        <end position="226"/>
    </location>
</feature>
<dbReference type="Gene3D" id="3.40.50.300">
    <property type="entry name" value="P-loop containing nucleotide triphosphate hydrolases"/>
    <property type="match status" value="1"/>
</dbReference>
<dbReference type="SMART" id="SM00487">
    <property type="entry name" value="DEXDc"/>
    <property type="match status" value="1"/>
</dbReference>
<dbReference type="FunFam" id="3.40.50.300:FF:001793">
    <property type="entry name" value="TATA-binding protein-associated factor"/>
    <property type="match status" value="1"/>
</dbReference>
<dbReference type="InterPro" id="IPR038718">
    <property type="entry name" value="SNF2-like_sf"/>
</dbReference>
<evidence type="ECO:0000256" key="4">
    <source>
        <dbReference type="ARBA" id="ARBA00022801"/>
    </source>
</evidence>
<dbReference type="InterPro" id="IPR044972">
    <property type="entry name" value="Mot1"/>
</dbReference>
<proteinExistence type="predicted"/>
<evidence type="ECO:0000256" key="2">
    <source>
        <dbReference type="ARBA" id="ARBA00022737"/>
    </source>
</evidence>
<feature type="domain" description="Helicase ATP-binding" evidence="10">
    <location>
        <begin position="1325"/>
        <end position="1498"/>
    </location>
</feature>
<dbReference type="SMART" id="SM00490">
    <property type="entry name" value="HELICc"/>
    <property type="match status" value="1"/>
</dbReference>
<evidence type="ECO:0000256" key="9">
    <source>
        <dbReference type="SAM" id="MobiDB-lite"/>
    </source>
</evidence>
<reference evidence="12 13" key="1">
    <citation type="submission" date="2024-01" db="EMBL/GenBank/DDBJ databases">
        <title>Comparative genomics of Cryptococcus and Kwoniella reveals pathogenesis evolution and contrasting modes of karyotype evolution via chromosome fusion or intercentromeric recombination.</title>
        <authorList>
            <person name="Coelho M.A."/>
            <person name="David-Palma M."/>
            <person name="Shea T."/>
            <person name="Bowers K."/>
            <person name="McGinley-Smith S."/>
            <person name="Mohammad A.W."/>
            <person name="Gnirke A."/>
            <person name="Yurkov A.M."/>
            <person name="Nowrousian M."/>
            <person name="Sun S."/>
            <person name="Cuomo C.A."/>
            <person name="Heitman J."/>
        </authorList>
    </citation>
    <scope>NUCLEOTIDE SEQUENCE [LARGE SCALE GENOMIC DNA]</scope>
    <source>
        <strain evidence="12 13">CBS 6074</strain>
    </source>
</reference>
<comment type="subcellular location">
    <subcellularLocation>
        <location evidence="1">Nucleus</location>
    </subcellularLocation>
</comment>
<gene>
    <name evidence="12" type="ORF">L201_005771</name>
</gene>